<reference evidence="3 4" key="1">
    <citation type="journal article" date="2016" name="Genome Announc.">
        <title>Draft Whole-Genome Sequence of Trichoderma gamsii T6085, a Promising Biocontrol Agent of Fusarium Head Blight on Wheat.</title>
        <authorList>
            <person name="Baroncelli R."/>
            <person name="Zapparata A."/>
            <person name="Piaggeschi G."/>
            <person name="Sarrocco S."/>
            <person name="Vannacci G."/>
        </authorList>
    </citation>
    <scope>NUCLEOTIDE SEQUENCE [LARGE SCALE GENOMIC DNA]</scope>
    <source>
        <strain evidence="3 4">T6085</strain>
    </source>
</reference>
<sequence length="173" mass="19165">MATTLTHQPAQAGPATTTTQPFSTTWSSRYRGATVEDLDPPAALSLNPSDAINIAMLSAFEREYTHLTIVDSETRALLGYISIPHLQSLLEAGRVQPSDPVSAAMTRFQRKGRKYQVITLQTPLEELEAFFRGNVSGGPWKEEFAVVTDENRRFVLGVATVQDLEEFVKRRPA</sequence>
<feature type="region of interest" description="Disordered" evidence="1">
    <location>
        <begin position="1"/>
        <end position="24"/>
    </location>
</feature>
<dbReference type="EMBL" id="JPDN02000047">
    <property type="protein sequence ID" value="PON21631.1"/>
    <property type="molecule type" value="Genomic_DNA"/>
</dbReference>
<protein>
    <recommendedName>
        <fullName evidence="6">Cystathionine beta-synthase</fullName>
    </recommendedName>
</protein>
<evidence type="ECO:0000256" key="1">
    <source>
        <dbReference type="SAM" id="MobiDB-lite"/>
    </source>
</evidence>
<dbReference type="EMBL" id="MTYH01000036">
    <property type="protein sequence ID" value="PNP43743.1"/>
    <property type="molecule type" value="Genomic_DNA"/>
</dbReference>
<gene>
    <name evidence="3" type="ORF">TGAM01_v209520</name>
    <name evidence="2" type="ORF">TGAMA5MH_04024</name>
</gene>
<evidence type="ECO:0000313" key="2">
    <source>
        <dbReference type="EMBL" id="PNP43743.1"/>
    </source>
</evidence>
<dbReference type="SUPFAM" id="SSF54631">
    <property type="entry name" value="CBS-domain pair"/>
    <property type="match status" value="1"/>
</dbReference>
<evidence type="ECO:0008006" key="6">
    <source>
        <dbReference type="Google" id="ProtNLM"/>
    </source>
</evidence>
<dbReference type="Gene3D" id="3.10.580.10">
    <property type="entry name" value="CBS-domain"/>
    <property type="match status" value="1"/>
</dbReference>
<reference evidence="3" key="3">
    <citation type="submission" date="2017-08" db="EMBL/GenBank/DDBJ databases">
        <title>Trichoderma gamsii strain T6085, whole genome shotgun sequencing project.</title>
        <authorList>
            <person name="Baroncelli R."/>
        </authorList>
    </citation>
    <scope>NUCLEOTIDE SEQUENCE</scope>
    <source>
        <strain evidence="3">T6085</strain>
    </source>
</reference>
<dbReference type="PANTHER" id="PTHR42115">
    <property type="entry name" value="BETA-SYNTHASE (BETA-THIONASE), PUTATIVE (AFU_ORTHOLOGUE AFUA_3G08420)-RELATED"/>
    <property type="match status" value="1"/>
</dbReference>
<dbReference type="RefSeq" id="XP_018658906.1">
    <property type="nucleotide sequence ID" value="XM_018807868.1"/>
</dbReference>
<organism evidence="3 4">
    <name type="scientific">Trichoderma gamsii</name>
    <dbReference type="NCBI Taxonomy" id="398673"/>
    <lineage>
        <taxon>Eukaryota</taxon>
        <taxon>Fungi</taxon>
        <taxon>Dikarya</taxon>
        <taxon>Ascomycota</taxon>
        <taxon>Pezizomycotina</taxon>
        <taxon>Sordariomycetes</taxon>
        <taxon>Hypocreomycetidae</taxon>
        <taxon>Hypocreales</taxon>
        <taxon>Hypocreaceae</taxon>
        <taxon>Trichoderma</taxon>
    </lineage>
</organism>
<dbReference type="Proteomes" id="UP000236546">
    <property type="component" value="Unassembled WGS sequence"/>
</dbReference>
<dbReference type="PANTHER" id="PTHR42115:SF1">
    <property type="entry name" value="BETA-SYNTHASE (BETA-THIONASE), PUTATIVE (AFU_ORTHOLOGUE AFUA_3G08420)-RELATED"/>
    <property type="match status" value="1"/>
</dbReference>
<evidence type="ECO:0000313" key="4">
    <source>
        <dbReference type="Proteomes" id="UP000054821"/>
    </source>
</evidence>
<dbReference type="InterPro" id="IPR046342">
    <property type="entry name" value="CBS_dom_sf"/>
</dbReference>
<name>A0A0W7VHR1_9HYPO</name>
<reference evidence="2 5" key="2">
    <citation type="submission" date="2017-02" db="EMBL/GenBank/DDBJ databases">
        <title>Genomes of Trichoderma spp. with biocontrol activity.</title>
        <authorList>
            <person name="Gardiner D."/>
            <person name="Kazan K."/>
            <person name="Vos C."/>
            <person name="Harvey P."/>
        </authorList>
    </citation>
    <scope>NUCLEOTIDE SEQUENCE [LARGE SCALE GENOMIC DNA]</scope>
    <source>
        <strain evidence="2 5">A5MH</strain>
    </source>
</reference>
<keyword evidence="4" id="KW-1185">Reference proteome</keyword>
<comment type="caution">
    <text evidence="3">The sequence shown here is derived from an EMBL/GenBank/DDBJ whole genome shotgun (WGS) entry which is preliminary data.</text>
</comment>
<evidence type="ECO:0000313" key="3">
    <source>
        <dbReference type="EMBL" id="PON21631.1"/>
    </source>
</evidence>
<dbReference type="Proteomes" id="UP000054821">
    <property type="component" value="Unassembled WGS sequence"/>
</dbReference>
<dbReference type="GeneID" id="29987951"/>
<dbReference type="OrthoDB" id="2536440at2759"/>
<dbReference type="AlphaFoldDB" id="A0A0W7VHR1"/>
<evidence type="ECO:0000313" key="5">
    <source>
        <dbReference type="Proteomes" id="UP000236546"/>
    </source>
</evidence>
<proteinExistence type="predicted"/>
<accession>A0A0W7VHR1</accession>